<dbReference type="Pfam" id="PF15919">
    <property type="entry name" value="HicB_lk_antitox"/>
    <property type="match status" value="1"/>
</dbReference>
<dbReference type="EMBL" id="BLYI01000078">
    <property type="protein sequence ID" value="GFO86835.1"/>
    <property type="molecule type" value="Genomic_DNA"/>
</dbReference>
<dbReference type="Gene3D" id="3.30.160.250">
    <property type="match status" value="1"/>
</dbReference>
<gene>
    <name evidence="2" type="ORF">ANBU17_31820</name>
</gene>
<dbReference type="AlphaFoldDB" id="A0A916QC71"/>
<evidence type="ECO:0000313" key="3">
    <source>
        <dbReference type="Proteomes" id="UP000613208"/>
    </source>
</evidence>
<dbReference type="SUPFAM" id="SSF143100">
    <property type="entry name" value="TTHA1013/TTHA0281-like"/>
    <property type="match status" value="1"/>
</dbReference>
<comment type="caution">
    <text evidence="2">The sequence shown here is derived from an EMBL/GenBank/DDBJ whole genome shotgun (WGS) entry which is preliminary data.</text>
</comment>
<name>A0A916QC71_9FIRM</name>
<sequence>MKTLYDYMKVSYRVEIIEYKDEGGYVVSYPDLSGCITCGEKIEVMVANVVDAKKAWIEVTQEEGI</sequence>
<dbReference type="InterPro" id="IPR031807">
    <property type="entry name" value="HicB-like"/>
</dbReference>
<evidence type="ECO:0000259" key="1">
    <source>
        <dbReference type="Pfam" id="PF15919"/>
    </source>
</evidence>
<protein>
    <recommendedName>
        <fullName evidence="1">HicB-like antitoxin of toxin-antitoxin system domain-containing protein</fullName>
    </recommendedName>
</protein>
<dbReference type="InterPro" id="IPR035069">
    <property type="entry name" value="TTHA1013/TTHA0281-like"/>
</dbReference>
<dbReference type="Proteomes" id="UP000613208">
    <property type="component" value="Unassembled WGS sequence"/>
</dbReference>
<feature type="domain" description="HicB-like antitoxin of toxin-antitoxin system" evidence="1">
    <location>
        <begin position="16"/>
        <end position="64"/>
    </location>
</feature>
<proteinExistence type="predicted"/>
<organism evidence="2 3">
    <name type="scientific">Anaerostipes butyraticus</name>
    <dbReference type="NCBI Taxonomy" id="645466"/>
    <lineage>
        <taxon>Bacteria</taxon>
        <taxon>Bacillati</taxon>
        <taxon>Bacillota</taxon>
        <taxon>Clostridia</taxon>
        <taxon>Lachnospirales</taxon>
        <taxon>Lachnospiraceae</taxon>
        <taxon>Anaerostipes</taxon>
    </lineage>
</organism>
<reference evidence="2" key="1">
    <citation type="submission" date="2020-06" db="EMBL/GenBank/DDBJ databases">
        <title>Characterization of fructooligosaccharide metabolism and fructooligosaccharide-degrading enzymes in human commensal butyrate producers.</title>
        <authorList>
            <person name="Tanno H."/>
            <person name="Fujii T."/>
            <person name="Hirano K."/>
            <person name="Maeno S."/>
            <person name="Tonozuka T."/>
            <person name="Sakamoto M."/>
            <person name="Ohkuma M."/>
            <person name="Tochio T."/>
            <person name="Endo A."/>
        </authorList>
    </citation>
    <scope>NUCLEOTIDE SEQUENCE</scope>
    <source>
        <strain evidence="2">JCM 17466</strain>
    </source>
</reference>
<accession>A0A916QC71</accession>
<keyword evidence="3" id="KW-1185">Reference proteome</keyword>
<evidence type="ECO:0000313" key="2">
    <source>
        <dbReference type="EMBL" id="GFO86835.1"/>
    </source>
</evidence>